<feature type="short sequence motif" description="DGA/G" evidence="4">
    <location>
        <begin position="154"/>
        <end position="156"/>
    </location>
</feature>
<keyword evidence="7" id="KW-1185">Reference proteome</keyword>
<evidence type="ECO:0000256" key="1">
    <source>
        <dbReference type="ARBA" id="ARBA00022801"/>
    </source>
</evidence>
<dbReference type="Pfam" id="PF01734">
    <property type="entry name" value="Patatin"/>
    <property type="match status" value="1"/>
</dbReference>
<evidence type="ECO:0000256" key="3">
    <source>
        <dbReference type="ARBA" id="ARBA00023098"/>
    </source>
</evidence>
<dbReference type="GO" id="GO:0047499">
    <property type="term" value="F:calcium-independent phospholipase A2 activity"/>
    <property type="evidence" value="ECO:0007669"/>
    <property type="project" value="TreeGrafter"/>
</dbReference>
<sequence>MLSRLRMNIDDCIEEYEMLGGEVFGHPRIASIRGPIPAFRDKYDGAQVKRVVERVVSRRLDIPPGEVAYFSSRQSICKTIVVANKQKTVEDGGLINEPPYLFRSYDHYPAVPKNPSERNPGRAHHGEIWQVARATSAAPTYFTPITINNRKFGDGGFGTNNPAWEVIWEVTQMTGKRSDLGNIALMVSIGTGMSPVSKFGQGLLGEYYAYFRAAKKLAVDSEKVHDIMTTVTGGTDGRPSYYRFNVKDGLGEMKLDEWKSPSRWLRRKENLTLKRIREKTNNYLELEDVQRDLKKLAKILVENRRKRCKTAIWDIVCLGMQYRCCVEGCPKIHKMRRSARDLRIHLRKAHRLDETNDEDRETIEEIINIGRCPC</sequence>
<dbReference type="GO" id="GO:0046486">
    <property type="term" value="P:glycerolipid metabolic process"/>
    <property type="evidence" value="ECO:0007669"/>
    <property type="project" value="UniProtKB-ARBA"/>
</dbReference>
<dbReference type="Proteomes" id="UP000698800">
    <property type="component" value="Unassembled WGS sequence"/>
</dbReference>
<keyword evidence="2" id="KW-0442">Lipid degradation</keyword>
<keyword evidence="3" id="KW-0443">Lipid metabolism</keyword>
<dbReference type="EMBL" id="JAGHQL010000144">
    <property type="protein sequence ID" value="KAH0537476.1"/>
    <property type="molecule type" value="Genomic_DNA"/>
</dbReference>
<dbReference type="GO" id="GO:0016020">
    <property type="term" value="C:membrane"/>
    <property type="evidence" value="ECO:0007669"/>
    <property type="project" value="TreeGrafter"/>
</dbReference>
<gene>
    <name evidence="6" type="ORF">FGG08_005739</name>
</gene>
<dbReference type="GO" id="GO:0016042">
    <property type="term" value="P:lipid catabolic process"/>
    <property type="evidence" value="ECO:0007669"/>
    <property type="project" value="UniProtKB-KW"/>
</dbReference>
<evidence type="ECO:0000256" key="2">
    <source>
        <dbReference type="ARBA" id="ARBA00022963"/>
    </source>
</evidence>
<dbReference type="InterPro" id="IPR002641">
    <property type="entry name" value="PNPLA_dom"/>
</dbReference>
<protein>
    <recommendedName>
        <fullName evidence="5">PNPLA domain-containing protein</fullName>
    </recommendedName>
</protein>
<dbReference type="PANTHER" id="PTHR24185:SF1">
    <property type="entry name" value="CALCIUM-INDEPENDENT PHOSPHOLIPASE A2-GAMMA"/>
    <property type="match status" value="1"/>
</dbReference>
<comment type="caution">
    <text evidence="4">Lacks conserved residue(s) required for the propagation of feature annotation.</text>
</comment>
<dbReference type="Gene3D" id="3.40.1090.10">
    <property type="entry name" value="Cytosolic phospholipase A2 catalytic domain"/>
    <property type="match status" value="1"/>
</dbReference>
<dbReference type="InterPro" id="IPR016035">
    <property type="entry name" value="Acyl_Trfase/lysoPLipase"/>
</dbReference>
<dbReference type="PANTHER" id="PTHR24185">
    <property type="entry name" value="CALCIUM-INDEPENDENT PHOSPHOLIPASE A2-GAMMA"/>
    <property type="match status" value="1"/>
</dbReference>
<evidence type="ECO:0000313" key="7">
    <source>
        <dbReference type="Proteomes" id="UP000698800"/>
    </source>
</evidence>
<evidence type="ECO:0000256" key="4">
    <source>
        <dbReference type="PROSITE-ProRule" id="PRU01161"/>
    </source>
</evidence>
<name>A0A9P8L153_9PEZI</name>
<accession>A0A9P8L153</accession>
<feature type="domain" description="PNPLA" evidence="5">
    <location>
        <begin position="1"/>
        <end position="167"/>
    </location>
</feature>
<dbReference type="OrthoDB" id="1658288at2759"/>
<keyword evidence="1" id="KW-0378">Hydrolase</keyword>
<dbReference type="GO" id="GO:0019369">
    <property type="term" value="P:arachidonate metabolic process"/>
    <property type="evidence" value="ECO:0007669"/>
    <property type="project" value="TreeGrafter"/>
</dbReference>
<organism evidence="6 7">
    <name type="scientific">Glutinoglossum americanum</name>
    <dbReference type="NCBI Taxonomy" id="1670608"/>
    <lineage>
        <taxon>Eukaryota</taxon>
        <taxon>Fungi</taxon>
        <taxon>Dikarya</taxon>
        <taxon>Ascomycota</taxon>
        <taxon>Pezizomycotina</taxon>
        <taxon>Geoglossomycetes</taxon>
        <taxon>Geoglossales</taxon>
        <taxon>Geoglossaceae</taxon>
        <taxon>Glutinoglossum</taxon>
    </lineage>
</organism>
<dbReference type="PROSITE" id="PS51635">
    <property type="entry name" value="PNPLA"/>
    <property type="match status" value="1"/>
</dbReference>
<evidence type="ECO:0000313" key="6">
    <source>
        <dbReference type="EMBL" id="KAH0537476.1"/>
    </source>
</evidence>
<evidence type="ECO:0000259" key="5">
    <source>
        <dbReference type="PROSITE" id="PS51635"/>
    </source>
</evidence>
<dbReference type="SUPFAM" id="SSF52151">
    <property type="entry name" value="FabD/lysophospholipase-like"/>
    <property type="match status" value="1"/>
</dbReference>
<reference evidence="6" key="1">
    <citation type="submission" date="2021-03" db="EMBL/GenBank/DDBJ databases">
        <title>Comparative genomics and phylogenomic investigation of the class Geoglossomycetes provide insights into ecological specialization and systematics.</title>
        <authorList>
            <person name="Melie T."/>
            <person name="Pirro S."/>
            <person name="Miller A.N."/>
            <person name="Quandt A."/>
        </authorList>
    </citation>
    <scope>NUCLEOTIDE SEQUENCE</scope>
    <source>
        <strain evidence="6">GBOQ0MN5Z8</strain>
    </source>
</reference>
<comment type="caution">
    <text evidence="6">The sequence shown here is derived from an EMBL/GenBank/DDBJ whole genome shotgun (WGS) entry which is preliminary data.</text>
</comment>
<dbReference type="AlphaFoldDB" id="A0A9P8L153"/>
<proteinExistence type="predicted"/>